<dbReference type="EMBL" id="MUKV01000030">
    <property type="protein sequence ID" value="OQS34867.1"/>
    <property type="molecule type" value="Genomic_DNA"/>
</dbReference>
<dbReference type="AlphaFoldDB" id="A0A1W0CJ80"/>
<keyword evidence="4" id="KW-0804">Transcription</keyword>
<comment type="caution">
    <text evidence="6">The sequence shown here is derived from an EMBL/GenBank/DDBJ whole genome shotgun (WGS) entry which is preliminary data.</text>
</comment>
<dbReference type="FunFam" id="1.10.10.60:FF:000132">
    <property type="entry name" value="AraC family transcriptional regulator"/>
    <property type="match status" value="1"/>
</dbReference>
<dbReference type="InterPro" id="IPR011051">
    <property type="entry name" value="RmlC_Cupin_sf"/>
</dbReference>
<name>A0A1W0CJ80_9NEIS</name>
<dbReference type="InterPro" id="IPR018060">
    <property type="entry name" value="HTH_AraC"/>
</dbReference>
<organism evidence="6 7">
    <name type="scientific">Chromobacterium haemolyticum</name>
    <dbReference type="NCBI Taxonomy" id="394935"/>
    <lineage>
        <taxon>Bacteria</taxon>
        <taxon>Pseudomonadati</taxon>
        <taxon>Pseudomonadota</taxon>
        <taxon>Betaproteobacteria</taxon>
        <taxon>Neisseriales</taxon>
        <taxon>Chromobacteriaceae</taxon>
        <taxon>Chromobacterium</taxon>
    </lineage>
</organism>
<evidence type="ECO:0000313" key="6">
    <source>
        <dbReference type="EMBL" id="OQS34867.1"/>
    </source>
</evidence>
<dbReference type="SUPFAM" id="SSF51182">
    <property type="entry name" value="RmlC-like cupins"/>
    <property type="match status" value="1"/>
</dbReference>
<evidence type="ECO:0000259" key="5">
    <source>
        <dbReference type="PROSITE" id="PS01124"/>
    </source>
</evidence>
<feature type="domain" description="HTH araC/xylS-type" evidence="5">
    <location>
        <begin position="170"/>
        <end position="270"/>
    </location>
</feature>
<keyword evidence="2" id="KW-0805">Transcription regulation</keyword>
<evidence type="ECO:0000256" key="4">
    <source>
        <dbReference type="ARBA" id="ARBA00023163"/>
    </source>
</evidence>
<gene>
    <name evidence="6" type="ORF">B0T45_18235</name>
</gene>
<dbReference type="InterPro" id="IPR014710">
    <property type="entry name" value="RmlC-like_jellyroll"/>
</dbReference>
<dbReference type="SMART" id="SM00342">
    <property type="entry name" value="HTH_ARAC"/>
    <property type="match status" value="1"/>
</dbReference>
<keyword evidence="3" id="KW-0238">DNA-binding</keyword>
<protein>
    <submittedName>
        <fullName evidence="6">AraC family transcriptional regulator</fullName>
    </submittedName>
</protein>
<dbReference type="Proteomes" id="UP000192721">
    <property type="component" value="Unassembled WGS sequence"/>
</dbReference>
<dbReference type="InterPro" id="IPR009057">
    <property type="entry name" value="Homeodomain-like_sf"/>
</dbReference>
<dbReference type="Pfam" id="PF12833">
    <property type="entry name" value="HTH_18"/>
    <property type="match status" value="1"/>
</dbReference>
<dbReference type="Gene3D" id="2.60.120.10">
    <property type="entry name" value="Jelly Rolls"/>
    <property type="match status" value="1"/>
</dbReference>
<reference evidence="6 7" key="1">
    <citation type="submission" date="2017-02" db="EMBL/GenBank/DDBJ databases">
        <title>Chromobacterium haemolyticum H5244.</title>
        <authorList>
            <person name="Gulvik C.A."/>
        </authorList>
    </citation>
    <scope>NUCLEOTIDE SEQUENCE [LARGE SCALE GENOMIC DNA]</scope>
    <source>
        <strain evidence="6 7">H5244</strain>
    </source>
</reference>
<accession>A0A1W0CJ80</accession>
<dbReference type="PANTHER" id="PTHR11019:SF159">
    <property type="entry name" value="TRANSCRIPTIONAL REGULATOR-RELATED"/>
    <property type="match status" value="1"/>
</dbReference>
<evidence type="ECO:0000256" key="3">
    <source>
        <dbReference type="ARBA" id="ARBA00023125"/>
    </source>
</evidence>
<evidence type="ECO:0000313" key="7">
    <source>
        <dbReference type="Proteomes" id="UP000192721"/>
    </source>
</evidence>
<dbReference type="PANTHER" id="PTHR11019">
    <property type="entry name" value="HTH-TYPE TRANSCRIPTIONAL REGULATOR NIMR"/>
    <property type="match status" value="1"/>
</dbReference>
<proteinExistence type="predicted"/>
<dbReference type="SUPFAM" id="SSF46689">
    <property type="entry name" value="Homeodomain-like"/>
    <property type="match status" value="1"/>
</dbReference>
<sequence length="274" mass="30312">MANIVVTPPKDGTDLSEWTGGPPLIAVPGNDKEDSDYRLGSREYAWHSHARGQLLCVDTGLIQIRTPRGAWVLPPHRAGWIPPGVPHRVRVSGALTGWSLLLSPDWSRMLSPQAQVVAITELMRAAVRRAVTWTDYSSWRPEQERIAAVLLDELRQAPQEALCLPIPEHPRITELARRLLTEPGGKYTLADCADAAAMSPRTLRRHIQAHTGMSFGQWRQQALLIRGMEMLARGVAVAAVSDELGYASPSNFIAMFRRAFGDSPARFFARQAPT</sequence>
<dbReference type="GO" id="GO:0003700">
    <property type="term" value="F:DNA-binding transcription factor activity"/>
    <property type="evidence" value="ECO:0007669"/>
    <property type="project" value="InterPro"/>
</dbReference>
<evidence type="ECO:0000256" key="2">
    <source>
        <dbReference type="ARBA" id="ARBA00023015"/>
    </source>
</evidence>
<keyword evidence="1" id="KW-0678">Repressor</keyword>
<evidence type="ECO:0000256" key="1">
    <source>
        <dbReference type="ARBA" id="ARBA00022491"/>
    </source>
</evidence>
<dbReference type="Gene3D" id="1.10.10.60">
    <property type="entry name" value="Homeodomain-like"/>
    <property type="match status" value="1"/>
</dbReference>
<dbReference type="CDD" id="cd06124">
    <property type="entry name" value="cupin_NimR-like_N"/>
    <property type="match status" value="1"/>
</dbReference>
<dbReference type="PROSITE" id="PS01124">
    <property type="entry name" value="HTH_ARAC_FAMILY_2"/>
    <property type="match status" value="1"/>
</dbReference>
<dbReference type="RefSeq" id="WP_052370827.1">
    <property type="nucleotide sequence ID" value="NZ_MUKV01000030.1"/>
</dbReference>
<dbReference type="GO" id="GO:0043565">
    <property type="term" value="F:sequence-specific DNA binding"/>
    <property type="evidence" value="ECO:0007669"/>
    <property type="project" value="InterPro"/>
</dbReference>